<dbReference type="PANTHER" id="PTHR39515:SF2">
    <property type="entry name" value="HTH-TYPE TRANSCRIPTIONAL REGULATOR RV0880"/>
    <property type="match status" value="1"/>
</dbReference>
<keyword evidence="6" id="KW-1185">Reference proteome</keyword>
<dbReference type="RefSeq" id="WP_203962876.1">
    <property type="nucleotide sequence ID" value="NZ_AP023355.1"/>
</dbReference>
<dbReference type="InterPro" id="IPR000835">
    <property type="entry name" value="HTH_MarR-typ"/>
</dbReference>
<dbReference type="PROSITE" id="PS50995">
    <property type="entry name" value="HTH_MARR_2"/>
    <property type="match status" value="1"/>
</dbReference>
<organism evidence="5 6">
    <name type="scientific">Actinocatenispora thailandica</name>
    <dbReference type="NCBI Taxonomy" id="227318"/>
    <lineage>
        <taxon>Bacteria</taxon>
        <taxon>Bacillati</taxon>
        <taxon>Actinomycetota</taxon>
        <taxon>Actinomycetes</taxon>
        <taxon>Micromonosporales</taxon>
        <taxon>Micromonosporaceae</taxon>
        <taxon>Actinocatenispora</taxon>
    </lineage>
</organism>
<dbReference type="AlphaFoldDB" id="A0A7R7DRK1"/>
<dbReference type="GO" id="GO:0003700">
    <property type="term" value="F:DNA-binding transcription factor activity"/>
    <property type="evidence" value="ECO:0007669"/>
    <property type="project" value="InterPro"/>
</dbReference>
<dbReference type="Gene3D" id="1.10.287.100">
    <property type="match status" value="1"/>
</dbReference>
<dbReference type="PANTHER" id="PTHR39515">
    <property type="entry name" value="CONSERVED PROTEIN"/>
    <property type="match status" value="1"/>
</dbReference>
<sequence length="147" mass="16070">MSGTQVTSGVARDANELRLSVMRLVRRLRAERPASGLSLTRVNVLGRLDREGPATMSDLAAAEGITPQSMARTVGELVDAGLLTRRADPDDGRRQLLDVTPAARRLLAEDRSRRDSWLAVALTERLSAEERAMLRIAGRLLDRLAEG</sequence>
<keyword evidence="3" id="KW-0804">Transcription</keyword>
<reference evidence="5 6" key="1">
    <citation type="submission" date="2020-08" db="EMBL/GenBank/DDBJ databases">
        <title>Whole genome shotgun sequence of Actinocatenispora thailandica NBRC 105041.</title>
        <authorList>
            <person name="Komaki H."/>
            <person name="Tamura T."/>
        </authorList>
    </citation>
    <scope>NUCLEOTIDE SEQUENCE [LARGE SCALE GENOMIC DNA]</scope>
    <source>
        <strain evidence="5 6">NBRC 105041</strain>
    </source>
</reference>
<evidence type="ECO:0000313" key="5">
    <source>
        <dbReference type="EMBL" id="BCJ36509.1"/>
    </source>
</evidence>
<feature type="domain" description="HTH marR-type" evidence="4">
    <location>
        <begin position="14"/>
        <end position="146"/>
    </location>
</feature>
<dbReference type="GO" id="GO:0003677">
    <property type="term" value="F:DNA binding"/>
    <property type="evidence" value="ECO:0007669"/>
    <property type="project" value="UniProtKB-KW"/>
</dbReference>
<dbReference type="InterPro" id="IPR052526">
    <property type="entry name" value="HTH-type_Bedaq_tolerance"/>
</dbReference>
<dbReference type="Gene3D" id="1.10.10.10">
    <property type="entry name" value="Winged helix-like DNA-binding domain superfamily/Winged helix DNA-binding domain"/>
    <property type="match status" value="1"/>
</dbReference>
<dbReference type="InterPro" id="IPR036388">
    <property type="entry name" value="WH-like_DNA-bd_sf"/>
</dbReference>
<dbReference type="Proteomes" id="UP000611640">
    <property type="component" value="Chromosome"/>
</dbReference>
<dbReference type="Pfam" id="PF12802">
    <property type="entry name" value="MarR_2"/>
    <property type="match status" value="1"/>
</dbReference>
<keyword evidence="1" id="KW-0805">Transcription regulation</keyword>
<evidence type="ECO:0000313" key="6">
    <source>
        <dbReference type="Proteomes" id="UP000611640"/>
    </source>
</evidence>
<dbReference type="EMBL" id="AP023355">
    <property type="protein sequence ID" value="BCJ36509.1"/>
    <property type="molecule type" value="Genomic_DNA"/>
</dbReference>
<evidence type="ECO:0000256" key="1">
    <source>
        <dbReference type="ARBA" id="ARBA00023015"/>
    </source>
</evidence>
<evidence type="ECO:0000259" key="4">
    <source>
        <dbReference type="PROSITE" id="PS50995"/>
    </source>
</evidence>
<name>A0A7R7DRK1_9ACTN</name>
<dbReference type="SMART" id="SM00347">
    <property type="entry name" value="HTH_MARR"/>
    <property type="match status" value="1"/>
</dbReference>
<evidence type="ECO:0000256" key="2">
    <source>
        <dbReference type="ARBA" id="ARBA00023125"/>
    </source>
</evidence>
<keyword evidence="2" id="KW-0238">DNA-binding</keyword>
<accession>A0A7R7DRK1</accession>
<dbReference type="InterPro" id="IPR023187">
    <property type="entry name" value="Tscrpt_reg_MarR-type_CS"/>
</dbReference>
<protein>
    <submittedName>
        <fullName evidence="5">MarR family transcriptional regulator</fullName>
    </submittedName>
</protein>
<dbReference type="KEGG" id="atl:Athai_40120"/>
<gene>
    <name evidence="5" type="ORF">Athai_40120</name>
</gene>
<dbReference type="InterPro" id="IPR036390">
    <property type="entry name" value="WH_DNA-bd_sf"/>
</dbReference>
<dbReference type="PROSITE" id="PS01117">
    <property type="entry name" value="HTH_MARR_1"/>
    <property type="match status" value="1"/>
</dbReference>
<evidence type="ECO:0000256" key="3">
    <source>
        <dbReference type="ARBA" id="ARBA00023163"/>
    </source>
</evidence>
<dbReference type="SUPFAM" id="SSF46785">
    <property type="entry name" value="Winged helix' DNA-binding domain"/>
    <property type="match status" value="1"/>
</dbReference>
<proteinExistence type="predicted"/>